<evidence type="ECO:0000256" key="1">
    <source>
        <dbReference type="ARBA" id="ARBA00001946"/>
    </source>
</evidence>
<dbReference type="InterPro" id="IPR002646">
    <property type="entry name" value="PolA_pol_head_dom"/>
</dbReference>
<dbReference type="GO" id="GO:0000049">
    <property type="term" value="F:tRNA binding"/>
    <property type="evidence" value="ECO:0007669"/>
    <property type="project" value="TreeGrafter"/>
</dbReference>
<dbReference type="PANTHER" id="PTHR46173:SF1">
    <property type="entry name" value="CCA TRNA NUCLEOTIDYLTRANSFERASE 1, MITOCHONDRIAL"/>
    <property type="match status" value="1"/>
</dbReference>
<keyword evidence="4" id="KW-0548">Nucleotidyltransferase</keyword>
<comment type="cofactor">
    <cofactor evidence="1">
        <name>Mg(2+)</name>
        <dbReference type="ChEBI" id="CHEBI:18420"/>
    </cofactor>
</comment>
<dbReference type="GO" id="GO:0008033">
    <property type="term" value="P:tRNA processing"/>
    <property type="evidence" value="ECO:0007669"/>
    <property type="project" value="UniProtKB-KW"/>
</dbReference>
<keyword evidence="7" id="KW-0460">Magnesium</keyword>
<evidence type="ECO:0000256" key="6">
    <source>
        <dbReference type="ARBA" id="ARBA00022741"/>
    </source>
</evidence>
<dbReference type="PANTHER" id="PTHR46173">
    <property type="entry name" value="CCA TRNA NUCLEOTIDYLTRANSFERASE 1, MITOCHONDRIAL"/>
    <property type="match status" value="1"/>
</dbReference>
<keyword evidence="3" id="KW-0819">tRNA processing</keyword>
<protein>
    <submittedName>
        <fullName evidence="11">Poly(A) polymerase</fullName>
    </submittedName>
</protein>
<dbReference type="AlphaFoldDB" id="A0A1G8NG89"/>
<dbReference type="GO" id="GO:0046872">
    <property type="term" value="F:metal ion binding"/>
    <property type="evidence" value="ECO:0007669"/>
    <property type="project" value="UniProtKB-KW"/>
</dbReference>
<gene>
    <name evidence="11" type="ORF">SAMN04488026_100758</name>
</gene>
<evidence type="ECO:0000313" key="11">
    <source>
        <dbReference type="EMBL" id="SDI79178.1"/>
    </source>
</evidence>
<keyword evidence="6" id="KW-0547">Nucleotide-binding</keyword>
<dbReference type="RefSeq" id="WP_093150946.1">
    <property type="nucleotide sequence ID" value="NZ_FNEK01000007.1"/>
</dbReference>
<dbReference type="SUPFAM" id="SSF81891">
    <property type="entry name" value="Poly A polymerase C-terminal region-like"/>
    <property type="match status" value="1"/>
</dbReference>
<evidence type="ECO:0000256" key="7">
    <source>
        <dbReference type="ARBA" id="ARBA00022842"/>
    </source>
</evidence>
<dbReference type="Pfam" id="PF01743">
    <property type="entry name" value="PolyA_pol"/>
    <property type="match status" value="1"/>
</dbReference>
<evidence type="ECO:0000256" key="5">
    <source>
        <dbReference type="ARBA" id="ARBA00022723"/>
    </source>
</evidence>
<reference evidence="11 12" key="1">
    <citation type="submission" date="2016-10" db="EMBL/GenBank/DDBJ databases">
        <authorList>
            <person name="de Groot N.N."/>
        </authorList>
    </citation>
    <scope>NUCLEOTIDE SEQUENCE [LARGE SCALE GENOMIC DNA]</scope>
    <source>
        <strain evidence="11 12">DSM 25294</strain>
    </source>
</reference>
<dbReference type="Pfam" id="PF12627">
    <property type="entry name" value="PolyA_pol_RNAbd"/>
    <property type="match status" value="1"/>
</dbReference>
<keyword evidence="12" id="KW-1185">Reference proteome</keyword>
<evidence type="ECO:0000259" key="10">
    <source>
        <dbReference type="Pfam" id="PF12627"/>
    </source>
</evidence>
<dbReference type="GO" id="GO:0000166">
    <property type="term" value="F:nucleotide binding"/>
    <property type="evidence" value="ECO:0007669"/>
    <property type="project" value="UniProtKB-KW"/>
</dbReference>
<organism evidence="11 12">
    <name type="scientific">Aliiruegeria lutimaris</name>
    <dbReference type="NCBI Taxonomy" id="571298"/>
    <lineage>
        <taxon>Bacteria</taxon>
        <taxon>Pseudomonadati</taxon>
        <taxon>Pseudomonadota</taxon>
        <taxon>Alphaproteobacteria</taxon>
        <taxon>Rhodobacterales</taxon>
        <taxon>Roseobacteraceae</taxon>
        <taxon>Aliiruegeria</taxon>
    </lineage>
</organism>
<accession>A0A1G8NG89</accession>
<dbReference type="CDD" id="cd05398">
    <property type="entry name" value="NT_ClassII-CCAase"/>
    <property type="match status" value="1"/>
</dbReference>
<keyword evidence="5" id="KW-0479">Metal-binding</keyword>
<dbReference type="InterPro" id="IPR050264">
    <property type="entry name" value="Bact_CCA-adding_enz_type3_sf"/>
</dbReference>
<dbReference type="EMBL" id="FNEK01000007">
    <property type="protein sequence ID" value="SDI79178.1"/>
    <property type="molecule type" value="Genomic_DNA"/>
</dbReference>
<dbReference type="GO" id="GO:0016779">
    <property type="term" value="F:nucleotidyltransferase activity"/>
    <property type="evidence" value="ECO:0007669"/>
    <property type="project" value="UniProtKB-KW"/>
</dbReference>
<feature type="domain" description="Poly A polymerase head" evidence="9">
    <location>
        <begin position="30"/>
        <end position="150"/>
    </location>
</feature>
<sequence>MKTISAPWLESPAVQHVCKLLEAGGYKALFVGGCVRNTLLGFPVSDHDLSTDAPPQAVIALMQDAGLKVIPTGIEHGTVTVIVDDEPFEITTFRLDVATDGRRAVVHFATNVVDDAHRRDFTMNAIYCDRHGEIFDPLDGLCDLNARRLRFVGTAVKRVREDYLRILRFFRFSAWYADPEQGMDPEALDACAGESDGLRQISAERIGAEMRKLLSAPEPSQAVSVMQTTGVLPTILPGADVTALPIVVHIEQQLGRRADPVLRLAALGGEDVANRLRLSRKDARKLERISDAARSGMSAREMGYRLGASDGPAAVILYSALIGVSVSPKAMEEAARGAKAEFPVRAKDLMPDHAGPEIGTAMKAMERRWIESSFQLSRAELLSESSQ</sequence>
<dbReference type="SUPFAM" id="SSF81301">
    <property type="entry name" value="Nucleotidyltransferase"/>
    <property type="match status" value="1"/>
</dbReference>
<evidence type="ECO:0000259" key="9">
    <source>
        <dbReference type="Pfam" id="PF01743"/>
    </source>
</evidence>
<dbReference type="InterPro" id="IPR043519">
    <property type="entry name" value="NT_sf"/>
</dbReference>
<proteinExistence type="inferred from homology"/>
<comment type="similarity">
    <text evidence="8">Belongs to the tRNA nucleotidyltransferase/poly(A) polymerase family.</text>
</comment>
<dbReference type="STRING" id="571298.SAMN04488026_100758"/>
<evidence type="ECO:0000313" key="12">
    <source>
        <dbReference type="Proteomes" id="UP000199382"/>
    </source>
</evidence>
<dbReference type="OrthoDB" id="9805698at2"/>
<keyword evidence="2 8" id="KW-0808">Transferase</keyword>
<dbReference type="Gene3D" id="1.10.3090.10">
    <property type="entry name" value="cca-adding enzyme, domain 2"/>
    <property type="match status" value="1"/>
</dbReference>
<name>A0A1G8NG89_9RHOB</name>
<evidence type="ECO:0000256" key="2">
    <source>
        <dbReference type="ARBA" id="ARBA00022679"/>
    </source>
</evidence>
<dbReference type="InterPro" id="IPR032828">
    <property type="entry name" value="PolyA_RNA-bd"/>
</dbReference>
<feature type="domain" description="tRNA nucleotidyltransferase/poly(A) polymerase RNA and SrmB- binding" evidence="10">
    <location>
        <begin position="183"/>
        <end position="240"/>
    </location>
</feature>
<keyword evidence="8" id="KW-0694">RNA-binding</keyword>
<evidence type="ECO:0000256" key="4">
    <source>
        <dbReference type="ARBA" id="ARBA00022695"/>
    </source>
</evidence>
<evidence type="ECO:0000256" key="8">
    <source>
        <dbReference type="RuleBase" id="RU003953"/>
    </source>
</evidence>
<evidence type="ECO:0000256" key="3">
    <source>
        <dbReference type="ARBA" id="ARBA00022694"/>
    </source>
</evidence>
<dbReference type="Gene3D" id="3.30.460.10">
    <property type="entry name" value="Beta Polymerase, domain 2"/>
    <property type="match status" value="1"/>
</dbReference>
<dbReference type="Proteomes" id="UP000199382">
    <property type="component" value="Unassembled WGS sequence"/>
</dbReference>